<dbReference type="PANTHER" id="PTHR36920">
    <property type="match status" value="1"/>
</dbReference>
<keyword evidence="2" id="KW-0732">Signal</keyword>
<evidence type="ECO:0000313" key="3">
    <source>
        <dbReference type="EMBL" id="SBV95355.1"/>
    </source>
</evidence>
<dbReference type="InterPro" id="IPR011250">
    <property type="entry name" value="OMP/PagP_B-barrel"/>
</dbReference>
<feature type="chain" id="PRO_5012262036" evidence="2">
    <location>
        <begin position="24"/>
        <end position="231"/>
    </location>
</feature>
<proteinExistence type="inferred from homology"/>
<dbReference type="AlphaFoldDB" id="A0A212J818"/>
<protein>
    <submittedName>
        <fullName evidence="3">OmpW family protein</fullName>
    </submittedName>
</protein>
<dbReference type="InterPro" id="IPR005618">
    <property type="entry name" value="OMPW"/>
</dbReference>
<dbReference type="Gene3D" id="2.40.160.20">
    <property type="match status" value="1"/>
</dbReference>
<accession>A0A212J818</accession>
<gene>
    <name evidence="3" type="ORF">KL86APRO_10625</name>
</gene>
<comment type="similarity">
    <text evidence="1">Belongs to the OmpW/AlkL family.</text>
</comment>
<dbReference type="EMBL" id="FLUO01000001">
    <property type="protein sequence ID" value="SBV95355.1"/>
    <property type="molecule type" value="Genomic_DNA"/>
</dbReference>
<organism evidence="3">
    <name type="scientific">uncultured Alphaproteobacteria bacterium</name>
    <dbReference type="NCBI Taxonomy" id="91750"/>
    <lineage>
        <taxon>Bacteria</taxon>
        <taxon>Pseudomonadati</taxon>
        <taxon>Pseudomonadota</taxon>
        <taxon>Alphaproteobacteria</taxon>
        <taxon>environmental samples</taxon>
    </lineage>
</organism>
<name>A0A212J818_9PROT</name>
<reference evidence="3" key="1">
    <citation type="submission" date="2016-04" db="EMBL/GenBank/DDBJ databases">
        <authorList>
            <person name="Evans L.H."/>
            <person name="Alamgir A."/>
            <person name="Owens N."/>
            <person name="Weber N.D."/>
            <person name="Virtaneva K."/>
            <person name="Barbian K."/>
            <person name="Babar A."/>
            <person name="Rosenke K."/>
        </authorList>
    </citation>
    <scope>NUCLEOTIDE SEQUENCE</scope>
    <source>
        <strain evidence="3">86</strain>
    </source>
</reference>
<feature type="signal peptide" evidence="2">
    <location>
        <begin position="1"/>
        <end position="23"/>
    </location>
</feature>
<dbReference type="GO" id="GO:0055085">
    <property type="term" value="P:transmembrane transport"/>
    <property type="evidence" value="ECO:0007669"/>
    <property type="project" value="TreeGrafter"/>
</dbReference>
<sequence length="231" mass="24756">MTYPMLAGALAASVALCIPLAHGHEAGDIIFRVGAARLFSSEDSSSIDVDQGSLAGVDLHGNASISNDTQAGLTATYMMTDHFGIEAMATTPFRTGIAFHDTLLNAANMSIGSLKQVSPTVSLVYYPLAPGLDFQPYMGAGVSRTWFFGGKIDNRAAANRFDNLRASNAWGWAAQLGFDYMLTENLMLNAQARYIDTSTTLYLQNTALGVRMKSDVDIGSWIGMVGLGYKF</sequence>
<dbReference type="Pfam" id="PF03922">
    <property type="entry name" value="OmpW"/>
    <property type="match status" value="1"/>
</dbReference>
<dbReference type="GO" id="GO:0019867">
    <property type="term" value="C:outer membrane"/>
    <property type="evidence" value="ECO:0007669"/>
    <property type="project" value="InterPro"/>
</dbReference>
<evidence type="ECO:0000256" key="2">
    <source>
        <dbReference type="SAM" id="SignalP"/>
    </source>
</evidence>
<evidence type="ECO:0000256" key="1">
    <source>
        <dbReference type="ARBA" id="ARBA00009330"/>
    </source>
</evidence>
<dbReference type="SUPFAM" id="SSF56925">
    <property type="entry name" value="OMPA-like"/>
    <property type="match status" value="1"/>
</dbReference>
<dbReference type="PANTHER" id="PTHR36920:SF1">
    <property type="entry name" value="OUTER MEMBRANE PROTEIN W"/>
    <property type="match status" value="1"/>
</dbReference>